<feature type="chain" id="PRO_5012427096" description="Lipoprotein" evidence="1">
    <location>
        <begin position="18"/>
        <end position="243"/>
    </location>
</feature>
<sequence>MKSIVMRSLLTICISAALLLGCQTQQSSPVVEGNAAQAGLQVRVLTDAEVVSGTAVNQQRVIADILYEALQALDEDRLLTPIDDNAHARFMRVLAYDFDNSIALEGIQDIVTRYLQLSRESMYRGQFEESRIMLDRASFVDSAHPLIEVVSQELQQEMKSGDLFFDLDYREFSRRSELAQNQLEDIARQAKQNNAFFLITVPNDDLARWMVSIMRGAVPGHRLRGNIELASRSTIRLRMPSNQ</sequence>
<reference evidence="3" key="1">
    <citation type="submission" date="2017-08" db="EMBL/GenBank/DDBJ databases">
        <title>A dynamic microbial community with high functional redundancy inhabits the cold, oxic subseafloor aquifer.</title>
        <authorList>
            <person name="Tully B.J."/>
            <person name="Wheat C.G."/>
            <person name="Glazer B.T."/>
            <person name="Huber J.A."/>
        </authorList>
    </citation>
    <scope>NUCLEOTIDE SEQUENCE [LARGE SCALE GENOMIC DNA]</scope>
</reference>
<proteinExistence type="predicted"/>
<dbReference type="AlphaFoldDB" id="A0A2A5ASZ4"/>
<dbReference type="PROSITE" id="PS51257">
    <property type="entry name" value="PROKAR_LIPOPROTEIN"/>
    <property type="match status" value="1"/>
</dbReference>
<name>A0A2A5ASZ4_9GAMM</name>
<evidence type="ECO:0008006" key="4">
    <source>
        <dbReference type="Google" id="ProtNLM"/>
    </source>
</evidence>
<evidence type="ECO:0000256" key="1">
    <source>
        <dbReference type="SAM" id="SignalP"/>
    </source>
</evidence>
<protein>
    <recommendedName>
        <fullName evidence="4">Lipoprotein</fullName>
    </recommendedName>
</protein>
<accession>A0A2A5ASZ4</accession>
<gene>
    <name evidence="2" type="ORF">COA96_15100</name>
</gene>
<organism evidence="2 3">
    <name type="scientific">SAR86 cluster bacterium</name>
    <dbReference type="NCBI Taxonomy" id="2030880"/>
    <lineage>
        <taxon>Bacteria</taxon>
        <taxon>Pseudomonadati</taxon>
        <taxon>Pseudomonadota</taxon>
        <taxon>Gammaproteobacteria</taxon>
        <taxon>SAR86 cluster</taxon>
    </lineage>
</organism>
<evidence type="ECO:0000313" key="3">
    <source>
        <dbReference type="Proteomes" id="UP000218327"/>
    </source>
</evidence>
<dbReference type="Proteomes" id="UP000218327">
    <property type="component" value="Unassembled WGS sequence"/>
</dbReference>
<keyword evidence="1" id="KW-0732">Signal</keyword>
<evidence type="ECO:0000313" key="2">
    <source>
        <dbReference type="EMBL" id="PCJ21878.1"/>
    </source>
</evidence>
<dbReference type="EMBL" id="NVVJ01000069">
    <property type="protein sequence ID" value="PCJ21878.1"/>
    <property type="molecule type" value="Genomic_DNA"/>
</dbReference>
<feature type="signal peptide" evidence="1">
    <location>
        <begin position="1"/>
        <end position="17"/>
    </location>
</feature>
<comment type="caution">
    <text evidence="2">The sequence shown here is derived from an EMBL/GenBank/DDBJ whole genome shotgun (WGS) entry which is preliminary data.</text>
</comment>